<keyword evidence="3" id="KW-0804">Transcription</keyword>
<keyword evidence="6" id="KW-1185">Reference proteome</keyword>
<organism evidence="5 6">
    <name type="scientific">Megasphaera hominis</name>
    <dbReference type="NCBI Taxonomy" id="159836"/>
    <lineage>
        <taxon>Bacteria</taxon>
        <taxon>Bacillati</taxon>
        <taxon>Bacillota</taxon>
        <taxon>Negativicutes</taxon>
        <taxon>Veillonellales</taxon>
        <taxon>Veillonellaceae</taxon>
        <taxon>Megasphaera</taxon>
    </lineage>
</organism>
<dbReference type="SMART" id="SM00420">
    <property type="entry name" value="HTH_DEOR"/>
    <property type="match status" value="1"/>
</dbReference>
<evidence type="ECO:0000256" key="3">
    <source>
        <dbReference type="ARBA" id="ARBA00023163"/>
    </source>
</evidence>
<accession>A0ABR6VI05</accession>
<feature type="domain" description="HTH deoR-type" evidence="4">
    <location>
        <begin position="3"/>
        <end position="58"/>
    </location>
</feature>
<dbReference type="PANTHER" id="PTHR30363">
    <property type="entry name" value="HTH-TYPE TRANSCRIPTIONAL REGULATOR SRLR-RELATED"/>
    <property type="match status" value="1"/>
</dbReference>
<evidence type="ECO:0000313" key="5">
    <source>
        <dbReference type="EMBL" id="MBC3536325.1"/>
    </source>
</evidence>
<keyword evidence="1" id="KW-0805">Transcription regulation</keyword>
<dbReference type="InterPro" id="IPR037171">
    <property type="entry name" value="NagB/RpiA_transferase-like"/>
</dbReference>
<dbReference type="InterPro" id="IPR036388">
    <property type="entry name" value="WH-like_DNA-bd_sf"/>
</dbReference>
<evidence type="ECO:0000256" key="2">
    <source>
        <dbReference type="ARBA" id="ARBA00023125"/>
    </source>
</evidence>
<dbReference type="PROSITE" id="PS51000">
    <property type="entry name" value="HTH_DEOR_2"/>
    <property type="match status" value="1"/>
</dbReference>
<dbReference type="PRINTS" id="PR00037">
    <property type="entry name" value="HTHLACR"/>
</dbReference>
<proteinExistence type="predicted"/>
<evidence type="ECO:0000259" key="4">
    <source>
        <dbReference type="PROSITE" id="PS51000"/>
    </source>
</evidence>
<dbReference type="InterPro" id="IPR050313">
    <property type="entry name" value="Carb_Metab_HTH_regulators"/>
</dbReference>
<keyword evidence="2" id="KW-0238">DNA-binding</keyword>
<dbReference type="InterPro" id="IPR018356">
    <property type="entry name" value="Tscrpt_reg_HTH_DeoR_CS"/>
</dbReference>
<sequence>MLTEERQEEIVRIVNAGGAASVQELVDYFHISEATVRRDLTVLQQAGRLRRVHGGATAIPSDTAGYEANMEELEIKYAFHLPEKRRIAQYAAGQIGPADFVYLDAGSTVEQMADFLSGSTATFVTNSLPLAQKLARNGCQVRILAGHVKGTTSSVVGSEVIQLLRRYHFTKGFFGANGLSLHEGCTTPDIEEAATKEAAVVRCNTAYILADASKFGLASHITFAELPDVTIITAKSERIQDFSSYQQLTEVHVL</sequence>
<dbReference type="InterPro" id="IPR036390">
    <property type="entry name" value="WH_DNA-bd_sf"/>
</dbReference>
<protein>
    <submittedName>
        <fullName evidence="5">DeoR/GlpR transcriptional regulator</fullName>
    </submittedName>
</protein>
<dbReference type="InterPro" id="IPR014036">
    <property type="entry name" value="DeoR-like_C"/>
</dbReference>
<dbReference type="SMART" id="SM01134">
    <property type="entry name" value="DeoRC"/>
    <property type="match status" value="1"/>
</dbReference>
<evidence type="ECO:0000256" key="1">
    <source>
        <dbReference type="ARBA" id="ARBA00023015"/>
    </source>
</evidence>
<gene>
    <name evidence="5" type="ORF">H8J70_03545</name>
</gene>
<evidence type="ECO:0000313" key="6">
    <source>
        <dbReference type="Proteomes" id="UP000606870"/>
    </source>
</evidence>
<dbReference type="Gene3D" id="1.10.10.10">
    <property type="entry name" value="Winged helix-like DNA-binding domain superfamily/Winged helix DNA-binding domain"/>
    <property type="match status" value="1"/>
</dbReference>
<dbReference type="Pfam" id="PF08220">
    <property type="entry name" value="HTH_DeoR"/>
    <property type="match status" value="1"/>
</dbReference>
<dbReference type="RefSeq" id="WP_186502484.1">
    <property type="nucleotide sequence ID" value="NZ_JACOGK010000007.1"/>
</dbReference>
<dbReference type="EMBL" id="JACOGK010000007">
    <property type="protein sequence ID" value="MBC3536325.1"/>
    <property type="molecule type" value="Genomic_DNA"/>
</dbReference>
<reference evidence="5 6" key="1">
    <citation type="submission" date="2020-08" db="EMBL/GenBank/DDBJ databases">
        <authorList>
            <person name="Liu C."/>
            <person name="Sun Q."/>
        </authorList>
    </citation>
    <scope>NUCLEOTIDE SEQUENCE [LARGE SCALE GENOMIC DNA]</scope>
    <source>
        <strain evidence="5 6">NSJ-59</strain>
    </source>
</reference>
<name>A0ABR6VI05_9FIRM</name>
<dbReference type="SUPFAM" id="SSF46785">
    <property type="entry name" value="Winged helix' DNA-binding domain"/>
    <property type="match status" value="1"/>
</dbReference>
<dbReference type="InterPro" id="IPR001034">
    <property type="entry name" value="DeoR_HTH"/>
</dbReference>
<comment type="caution">
    <text evidence="5">The sequence shown here is derived from an EMBL/GenBank/DDBJ whole genome shotgun (WGS) entry which is preliminary data.</text>
</comment>
<dbReference type="Gene3D" id="3.40.50.1360">
    <property type="match status" value="1"/>
</dbReference>
<dbReference type="Proteomes" id="UP000606870">
    <property type="component" value="Unassembled WGS sequence"/>
</dbReference>
<dbReference type="PANTHER" id="PTHR30363:SF44">
    <property type="entry name" value="AGA OPERON TRANSCRIPTIONAL REPRESSOR-RELATED"/>
    <property type="match status" value="1"/>
</dbReference>
<dbReference type="Pfam" id="PF00455">
    <property type="entry name" value="DeoRC"/>
    <property type="match status" value="1"/>
</dbReference>
<dbReference type="PROSITE" id="PS00894">
    <property type="entry name" value="HTH_DEOR_1"/>
    <property type="match status" value="1"/>
</dbReference>
<dbReference type="SUPFAM" id="SSF100950">
    <property type="entry name" value="NagB/RpiA/CoA transferase-like"/>
    <property type="match status" value="1"/>
</dbReference>